<organism evidence="3 4">
    <name type="scientific">Gomphillus americanus</name>
    <dbReference type="NCBI Taxonomy" id="1940652"/>
    <lineage>
        <taxon>Eukaryota</taxon>
        <taxon>Fungi</taxon>
        <taxon>Dikarya</taxon>
        <taxon>Ascomycota</taxon>
        <taxon>Pezizomycotina</taxon>
        <taxon>Lecanoromycetes</taxon>
        <taxon>OSLEUM clade</taxon>
        <taxon>Ostropomycetidae</taxon>
        <taxon>Ostropales</taxon>
        <taxon>Graphidaceae</taxon>
        <taxon>Gomphilloideae</taxon>
        <taxon>Gomphillus</taxon>
    </lineage>
</organism>
<dbReference type="PRINTS" id="PR00301">
    <property type="entry name" value="HEATSHOCK70"/>
</dbReference>
<keyword evidence="2" id="KW-0067">ATP-binding</keyword>
<name>A0A8H3EKG5_9LECA</name>
<dbReference type="CDD" id="cd10170">
    <property type="entry name" value="ASKHA_NBD_HSP70"/>
    <property type="match status" value="1"/>
</dbReference>
<dbReference type="AlphaFoldDB" id="A0A8H3EKG5"/>
<dbReference type="Gene3D" id="3.90.640.10">
    <property type="entry name" value="Actin, Chain A, domain 4"/>
    <property type="match status" value="1"/>
</dbReference>
<dbReference type="Proteomes" id="UP000664169">
    <property type="component" value="Unassembled WGS sequence"/>
</dbReference>
<dbReference type="PANTHER" id="PTHR14187:SF5">
    <property type="entry name" value="HEAT SHOCK 70 KDA PROTEIN 12A"/>
    <property type="match status" value="1"/>
</dbReference>
<evidence type="ECO:0000256" key="1">
    <source>
        <dbReference type="ARBA" id="ARBA00022741"/>
    </source>
</evidence>
<dbReference type="GO" id="GO:0005524">
    <property type="term" value="F:ATP binding"/>
    <property type="evidence" value="ECO:0007669"/>
    <property type="project" value="UniProtKB-KW"/>
</dbReference>
<keyword evidence="4" id="KW-1185">Reference proteome</keyword>
<keyword evidence="1" id="KW-0547">Nucleotide-binding</keyword>
<dbReference type="PROSITE" id="PS00297">
    <property type="entry name" value="HSP70_1"/>
    <property type="match status" value="1"/>
</dbReference>
<dbReference type="GO" id="GO:0140662">
    <property type="term" value="F:ATP-dependent protein folding chaperone"/>
    <property type="evidence" value="ECO:0007669"/>
    <property type="project" value="InterPro"/>
</dbReference>
<reference evidence="3" key="1">
    <citation type="submission" date="2021-03" db="EMBL/GenBank/DDBJ databases">
        <authorList>
            <person name="Tagirdzhanova G."/>
        </authorList>
    </citation>
    <scope>NUCLEOTIDE SEQUENCE</scope>
</reference>
<sequence>MASPEQFVVGIDLGTTYSAVAWALVSDPKNIEVLSDWPTSGQIVGVKVPTEISYADDGTVTWGYDINVKTRKIKWFKLGLEEAVEAQHLLQGKDPVHIARDYLKELLKNVKNVLKKRYSQAVIDAAKFEFVLTVPAIWSDIAKQRTQAAAFLAGLGTADAPLELLSEPESAALYSLKTIDKVLETIKVGDRIVVCDAGGGTVDLISYDLQQIDPYLKVVECTQGTGDFCGSIFIDREFEKFFKSRIGENLYDKVPITHRQQIVKEFEGCKQAFRDDAATKVFSIRMPNTIPDNPHMGIEGGVFELTREDMRGIFDPVIQMVLELIEDQISMASVEGRVNMILLVGGFGQSQYLYLKLSAWAKEFGIQVVQPKESATAVVKGAVLKGIEKRSYTGHTKVVRRARRSYGVPSKAKFEKGKHLEKDAEYDRSTGELLATNQVRWFIFANQLIDDDDIFRYAFQRTFETLTVWQDSLVSSHLANPPSHMTPDVQKHCTVYSNLTHLKRTDFDRQTRGRTVYYSAEYEIVLSLKNNNLNFSLLYRGTNYGVANIAFEEIK</sequence>
<proteinExistence type="predicted"/>
<protein>
    <recommendedName>
        <fullName evidence="5">Actin-like ATPase domain-containing protein</fullName>
    </recommendedName>
</protein>
<dbReference type="InterPro" id="IPR043129">
    <property type="entry name" value="ATPase_NBD"/>
</dbReference>
<dbReference type="OrthoDB" id="2963168at2759"/>
<evidence type="ECO:0000313" key="4">
    <source>
        <dbReference type="Proteomes" id="UP000664169"/>
    </source>
</evidence>
<dbReference type="EMBL" id="CAJPDQ010000004">
    <property type="protein sequence ID" value="CAF9908356.1"/>
    <property type="molecule type" value="Genomic_DNA"/>
</dbReference>
<evidence type="ECO:0000313" key="3">
    <source>
        <dbReference type="EMBL" id="CAF9908356.1"/>
    </source>
</evidence>
<comment type="caution">
    <text evidence="3">The sequence shown here is derived from an EMBL/GenBank/DDBJ whole genome shotgun (WGS) entry which is preliminary data.</text>
</comment>
<gene>
    <name evidence="3" type="ORF">GOMPHAMPRED_006138</name>
</gene>
<dbReference type="InterPro" id="IPR018181">
    <property type="entry name" value="Heat_shock_70_CS"/>
</dbReference>
<dbReference type="PANTHER" id="PTHR14187">
    <property type="entry name" value="ALPHA KINASE/ELONGATION FACTOR 2 KINASE"/>
    <property type="match status" value="1"/>
</dbReference>
<dbReference type="Gene3D" id="3.30.420.40">
    <property type="match status" value="2"/>
</dbReference>
<evidence type="ECO:0008006" key="5">
    <source>
        <dbReference type="Google" id="ProtNLM"/>
    </source>
</evidence>
<evidence type="ECO:0000256" key="2">
    <source>
        <dbReference type="ARBA" id="ARBA00022840"/>
    </source>
</evidence>
<dbReference type="SUPFAM" id="SSF53067">
    <property type="entry name" value="Actin-like ATPase domain"/>
    <property type="match status" value="2"/>
</dbReference>
<accession>A0A8H3EKG5</accession>
<dbReference type="Pfam" id="PF00012">
    <property type="entry name" value="HSP70"/>
    <property type="match status" value="1"/>
</dbReference>
<dbReference type="InterPro" id="IPR013126">
    <property type="entry name" value="Hsp_70_fam"/>
</dbReference>